<evidence type="ECO:0000256" key="10">
    <source>
        <dbReference type="HAMAP-Rule" id="MF_01465"/>
    </source>
</evidence>
<evidence type="ECO:0000256" key="7">
    <source>
        <dbReference type="ARBA" id="ARBA00023010"/>
    </source>
</evidence>
<dbReference type="GO" id="GO:0006605">
    <property type="term" value="P:protein targeting"/>
    <property type="evidence" value="ECO:0007669"/>
    <property type="project" value="UniProtKB-UniRule"/>
</dbReference>
<evidence type="ECO:0000256" key="3">
    <source>
        <dbReference type="ARBA" id="ARBA00022448"/>
    </source>
</evidence>
<dbReference type="PRINTS" id="PR00303">
    <property type="entry name" value="SECYTRNLCASE"/>
</dbReference>
<evidence type="ECO:0000313" key="14">
    <source>
        <dbReference type="EMBL" id="TET08049.1"/>
    </source>
</evidence>
<dbReference type="NCBIfam" id="TIGR00967">
    <property type="entry name" value="3a0501s007"/>
    <property type="match status" value="1"/>
</dbReference>
<feature type="transmembrane region" description="Helical" evidence="10">
    <location>
        <begin position="214"/>
        <end position="234"/>
    </location>
</feature>
<sequence>MILEKFQNIFKIPELRGRILFTLAIFVIFRFGCFVPIPGVDASALARSPIFQTGAFGLMNVFAGGALQRMSIFALGIMPYISASIIMQILTIAIPQLERLSKQGEEGRKKITQIARYAALPIGTIQGVALAYMVQNMQGGAFVTTQGIGFILPAVVTLITGTIFIMWLGEKITERGIGNGISLIIFAGIVAQLRPAAGNIGKLLSVGEITPFHIFLFAVIAAFTITAVVVIYEAERRIPIRYARRIVGRKVYGGQTTYLPIRIGGVGVIAIIFAMSILLLPTTLARFTPEGNFLFPIMERVTLWLSPGALLYYFLFALAVIFFTFFYTAVVFNPVEVADNMRRYGGFIPGLRPGRPTAEYITAILTRVTFVGALFFAFIAVLPMIINRQLMHQSFPLGGTSILIAVGVALDTVQQLESHLLMRHYKGFMRAGR</sequence>
<dbReference type="AlphaFoldDB" id="A0A523RQZ0"/>
<organism evidence="14 15">
    <name type="scientific">Aerophobetes bacterium</name>
    <dbReference type="NCBI Taxonomy" id="2030807"/>
    <lineage>
        <taxon>Bacteria</taxon>
        <taxon>Candidatus Aerophobota</taxon>
    </lineage>
</organism>
<accession>A0A523RQZ0</accession>
<feature type="transmembrane region" description="Helical" evidence="10">
    <location>
        <begin position="114"/>
        <end position="135"/>
    </location>
</feature>
<dbReference type="Proteomes" id="UP000316360">
    <property type="component" value="Unassembled WGS sequence"/>
</dbReference>
<proteinExistence type="inferred from homology"/>
<dbReference type="GO" id="GO:0043952">
    <property type="term" value="P:protein transport by the Sec complex"/>
    <property type="evidence" value="ECO:0007669"/>
    <property type="project" value="UniProtKB-UniRule"/>
</dbReference>
<dbReference type="PROSITE" id="PS00755">
    <property type="entry name" value="SECY_1"/>
    <property type="match status" value="1"/>
</dbReference>
<evidence type="ECO:0000313" key="15">
    <source>
        <dbReference type="Proteomes" id="UP000316360"/>
    </source>
</evidence>
<reference evidence="14 15" key="1">
    <citation type="submission" date="2019-03" db="EMBL/GenBank/DDBJ databases">
        <title>Metabolic potential of uncultured bacteria and archaea associated with petroleum seepage in deep-sea sediments.</title>
        <authorList>
            <person name="Dong X."/>
            <person name="Hubert C."/>
        </authorList>
    </citation>
    <scope>NUCLEOTIDE SEQUENCE [LARGE SCALE GENOMIC DNA]</scope>
    <source>
        <strain evidence="14">E44_bin7</strain>
    </source>
</reference>
<evidence type="ECO:0000256" key="13">
    <source>
        <dbReference type="RuleBase" id="RU004349"/>
    </source>
</evidence>
<keyword evidence="6 10" id="KW-1133">Transmembrane helix</keyword>
<feature type="transmembrane region" description="Helical" evidence="10">
    <location>
        <begin position="360"/>
        <end position="382"/>
    </location>
</feature>
<comment type="caution">
    <text evidence="14">The sequence shown here is derived from an EMBL/GenBank/DDBJ whole genome shotgun (WGS) entry which is preliminary data.</text>
</comment>
<dbReference type="Gene3D" id="1.10.3370.10">
    <property type="entry name" value="SecY subunit domain"/>
    <property type="match status" value="1"/>
</dbReference>
<comment type="function">
    <text evidence="10 11">The central subunit of the protein translocation channel SecYEG. Consists of two halves formed by TMs 1-5 and 6-10. These two domains form a lateral gate at the front which open onto the bilayer between TMs 2 and 7, and are clamped together by SecE at the back. The channel is closed by both a pore ring composed of hydrophobic SecY resides and a short helix (helix 2A) on the extracellular side of the membrane which forms a plug. The plug probably moves laterally to allow the channel to open. The ring and the pore may move independently.</text>
</comment>
<evidence type="ECO:0000256" key="5">
    <source>
        <dbReference type="ARBA" id="ARBA00022927"/>
    </source>
</evidence>
<evidence type="ECO:0000256" key="9">
    <source>
        <dbReference type="ARBA" id="ARBA00039733"/>
    </source>
</evidence>
<dbReference type="InterPro" id="IPR026593">
    <property type="entry name" value="SecY"/>
</dbReference>
<name>A0A523RQZ0_UNCAE</name>
<dbReference type="Pfam" id="PF00344">
    <property type="entry name" value="SecY"/>
    <property type="match status" value="1"/>
</dbReference>
<feature type="transmembrane region" description="Helical" evidence="10">
    <location>
        <begin position="259"/>
        <end position="280"/>
    </location>
</feature>
<dbReference type="HAMAP" id="MF_01465">
    <property type="entry name" value="SecY"/>
    <property type="match status" value="1"/>
</dbReference>
<evidence type="ECO:0000256" key="2">
    <source>
        <dbReference type="ARBA" id="ARBA00005751"/>
    </source>
</evidence>
<dbReference type="FunFam" id="1.10.3370.10:FF:000001">
    <property type="entry name" value="Preprotein translocase subunit SecY"/>
    <property type="match status" value="1"/>
</dbReference>
<feature type="transmembrane region" description="Helical" evidence="10">
    <location>
        <begin position="394"/>
        <end position="413"/>
    </location>
</feature>
<evidence type="ECO:0000256" key="11">
    <source>
        <dbReference type="RuleBase" id="RU000537"/>
    </source>
</evidence>
<dbReference type="InterPro" id="IPR002208">
    <property type="entry name" value="SecY/SEC61-alpha"/>
</dbReference>
<comment type="subunit">
    <text evidence="10">Component of the Sec protein translocase complex. Heterotrimer consisting of SecY, SecE and SecG subunits. The heterotrimers can form oligomers, although 1 heterotrimer is thought to be able to translocate proteins. Interacts with the ribosome. Interacts with SecDF, and other proteins may be involved. Interacts with SecA.</text>
</comment>
<comment type="similarity">
    <text evidence="2 10 13">Belongs to the SecY/SEC61-alpha family.</text>
</comment>
<dbReference type="InterPro" id="IPR030659">
    <property type="entry name" value="SecY_CS"/>
</dbReference>
<evidence type="ECO:0000256" key="8">
    <source>
        <dbReference type="ARBA" id="ARBA00023136"/>
    </source>
</evidence>
<evidence type="ECO:0000256" key="1">
    <source>
        <dbReference type="ARBA" id="ARBA00004141"/>
    </source>
</evidence>
<evidence type="ECO:0000256" key="4">
    <source>
        <dbReference type="ARBA" id="ARBA00022692"/>
    </source>
</evidence>
<dbReference type="SUPFAM" id="SSF103491">
    <property type="entry name" value="Preprotein translocase SecY subunit"/>
    <property type="match status" value="1"/>
</dbReference>
<protein>
    <recommendedName>
        <fullName evidence="9 10">Protein translocase subunit SecY</fullName>
    </recommendedName>
</protein>
<dbReference type="PIRSF" id="PIRSF004557">
    <property type="entry name" value="SecY"/>
    <property type="match status" value="1"/>
</dbReference>
<dbReference type="PROSITE" id="PS00756">
    <property type="entry name" value="SECY_2"/>
    <property type="match status" value="1"/>
</dbReference>
<evidence type="ECO:0000256" key="12">
    <source>
        <dbReference type="RuleBase" id="RU003484"/>
    </source>
</evidence>
<keyword evidence="7 10" id="KW-0811">Translocation</keyword>
<comment type="subcellular location">
    <subcellularLocation>
        <location evidence="10">Cell membrane</location>
        <topology evidence="10">Multi-pass membrane protein</topology>
    </subcellularLocation>
    <subcellularLocation>
        <location evidence="1 12">Membrane</location>
        <topology evidence="1 12">Multi-pass membrane protein</topology>
    </subcellularLocation>
</comment>
<keyword evidence="8 10" id="KW-0472">Membrane</keyword>
<keyword evidence="10" id="KW-1003">Cell membrane</keyword>
<dbReference type="GO" id="GO:0005886">
    <property type="term" value="C:plasma membrane"/>
    <property type="evidence" value="ECO:0007669"/>
    <property type="project" value="UniProtKB-SubCell"/>
</dbReference>
<evidence type="ECO:0000256" key="6">
    <source>
        <dbReference type="ARBA" id="ARBA00022989"/>
    </source>
</evidence>
<keyword evidence="5 10" id="KW-0653">Protein transport</keyword>
<feature type="transmembrane region" description="Helical" evidence="10">
    <location>
        <begin position="20"/>
        <end position="39"/>
    </location>
</feature>
<feature type="transmembrane region" description="Helical" evidence="10">
    <location>
        <begin position="72"/>
        <end position="94"/>
    </location>
</feature>
<keyword evidence="4 10" id="KW-0812">Transmembrane</keyword>
<keyword evidence="3 10" id="KW-0813">Transport</keyword>
<gene>
    <name evidence="10 14" type="primary">secY</name>
    <name evidence="14" type="ORF">E3J84_06650</name>
</gene>
<dbReference type="EMBL" id="SOKJ01000383">
    <property type="protein sequence ID" value="TET08049.1"/>
    <property type="molecule type" value="Genomic_DNA"/>
</dbReference>
<dbReference type="GO" id="GO:0065002">
    <property type="term" value="P:intracellular protein transmembrane transport"/>
    <property type="evidence" value="ECO:0007669"/>
    <property type="project" value="UniProtKB-UniRule"/>
</dbReference>
<dbReference type="PANTHER" id="PTHR10906">
    <property type="entry name" value="SECY/SEC61-ALPHA FAMILY MEMBER"/>
    <property type="match status" value="1"/>
</dbReference>
<feature type="transmembrane region" description="Helical" evidence="10">
    <location>
        <begin position="176"/>
        <end position="194"/>
    </location>
</feature>
<dbReference type="InterPro" id="IPR023201">
    <property type="entry name" value="SecY_dom_sf"/>
</dbReference>
<feature type="transmembrane region" description="Helical" evidence="10">
    <location>
        <begin position="147"/>
        <end position="169"/>
    </location>
</feature>
<feature type="transmembrane region" description="Helical" evidence="10">
    <location>
        <begin position="310"/>
        <end position="332"/>
    </location>
</feature>